<keyword evidence="2" id="KW-0479">Metal-binding</keyword>
<proteinExistence type="predicted"/>
<organism evidence="8">
    <name type="scientific">Cyprideis torosa</name>
    <dbReference type="NCBI Taxonomy" id="163714"/>
    <lineage>
        <taxon>Eukaryota</taxon>
        <taxon>Metazoa</taxon>
        <taxon>Ecdysozoa</taxon>
        <taxon>Arthropoda</taxon>
        <taxon>Crustacea</taxon>
        <taxon>Oligostraca</taxon>
        <taxon>Ostracoda</taxon>
        <taxon>Podocopa</taxon>
        <taxon>Podocopida</taxon>
        <taxon>Cytherocopina</taxon>
        <taxon>Cytheroidea</taxon>
        <taxon>Cytherideidae</taxon>
        <taxon>Cyprideis</taxon>
    </lineage>
</organism>
<dbReference type="SUPFAM" id="SSF57667">
    <property type="entry name" value="beta-beta-alpha zinc fingers"/>
    <property type="match status" value="1"/>
</dbReference>
<sequence length="633" mass="69439">MGRRSIALLSTSCSWTAEELHMAWRPPGRGRTSLWSDLDISSRDPPKDEELVFGGGGLLVVAEEWRGRSLSECATVVESQLDVGSRTLPEDTLSGAGYGLLEFFVASNTGSIVVDVDWCIQEFMKFRWKEAINAAMASSSPRSLRSSLRIASARQAVLQKSSGSVEAEESEEECAIEADERFDMPEEDFEEEDEGIVENQEENQARMLALAEEAATSPTGRATKRQQTTSKKTTPAATTPPVINPSFIKLLQRLPLAMSKSGPLTMSTGRTGGASNRTGGNVTVKKIRVLNTAASTPSGQESEASTVSPAFQSLNNATILQARKVVLISGNQVRILGGTDDSSEELSDVASTVINLSGNLEDSDSVDALPEGEEGSGMTYVVLPQGALSQVEELSAEEMSLVKEERATTGRGRKRKEAKNWSNDLDEKELESDIRSVSPSIAPPAKKRRPPKEPSQPRKNQSIIKQLDIPPDGSGVIFVCSQCGRRYQRQSTLIRHFRYECGLEKKYECRSCHTKFRHRFILKRHILAVHPNQVYRANDPKVLAELKANNNRLVVPQLEEETGELAAEEGPTGEDGEVVFNESNPSEETPEDQSGKVPEVYEEVSPETQKLPRLSSQRTQKSMAVVKSDSNNR</sequence>
<evidence type="ECO:0000256" key="2">
    <source>
        <dbReference type="ARBA" id="ARBA00022723"/>
    </source>
</evidence>
<dbReference type="OrthoDB" id="10004641at2759"/>
<dbReference type="InterPro" id="IPR013087">
    <property type="entry name" value="Znf_C2H2_type"/>
</dbReference>
<dbReference type="PANTHER" id="PTHR24394">
    <property type="entry name" value="ZINC FINGER PROTEIN"/>
    <property type="match status" value="1"/>
</dbReference>
<feature type="compositionally biased region" description="Acidic residues" evidence="7">
    <location>
        <begin position="561"/>
        <end position="577"/>
    </location>
</feature>
<evidence type="ECO:0000256" key="7">
    <source>
        <dbReference type="SAM" id="MobiDB-lite"/>
    </source>
</evidence>
<evidence type="ECO:0000256" key="4">
    <source>
        <dbReference type="ARBA" id="ARBA00022771"/>
    </source>
</evidence>
<keyword evidence="5" id="KW-0862">Zinc</keyword>
<dbReference type="AlphaFoldDB" id="A0A7R8W286"/>
<gene>
    <name evidence="8" type="ORF">CTOB1V02_LOCUS1441</name>
</gene>
<evidence type="ECO:0000313" key="8">
    <source>
        <dbReference type="EMBL" id="CAD7223457.1"/>
    </source>
</evidence>
<dbReference type="GO" id="GO:0005634">
    <property type="term" value="C:nucleus"/>
    <property type="evidence" value="ECO:0007669"/>
    <property type="project" value="UniProtKB-SubCell"/>
</dbReference>
<name>A0A7R8W286_9CRUS</name>
<keyword evidence="4" id="KW-0863">Zinc-finger</keyword>
<feature type="region of interest" description="Disordered" evidence="7">
    <location>
        <begin position="400"/>
        <end position="469"/>
    </location>
</feature>
<feature type="region of interest" description="Disordered" evidence="7">
    <location>
        <begin position="561"/>
        <end position="633"/>
    </location>
</feature>
<keyword evidence="6" id="KW-0539">Nucleus</keyword>
<dbReference type="GO" id="GO:0000981">
    <property type="term" value="F:DNA-binding transcription factor activity, RNA polymerase II-specific"/>
    <property type="evidence" value="ECO:0007669"/>
    <property type="project" value="TreeGrafter"/>
</dbReference>
<evidence type="ECO:0000256" key="5">
    <source>
        <dbReference type="ARBA" id="ARBA00022833"/>
    </source>
</evidence>
<feature type="compositionally biased region" description="Low complexity" evidence="7">
    <location>
        <begin position="225"/>
        <end position="241"/>
    </location>
</feature>
<comment type="subcellular location">
    <subcellularLocation>
        <location evidence="1">Nucleus</location>
    </subcellularLocation>
</comment>
<dbReference type="InterPro" id="IPR036236">
    <property type="entry name" value="Znf_C2H2_sf"/>
</dbReference>
<accession>A0A7R8W286</accession>
<evidence type="ECO:0000256" key="1">
    <source>
        <dbReference type="ARBA" id="ARBA00004123"/>
    </source>
</evidence>
<evidence type="ECO:0000256" key="3">
    <source>
        <dbReference type="ARBA" id="ARBA00022737"/>
    </source>
</evidence>
<dbReference type="PANTHER" id="PTHR24394:SF23">
    <property type="entry name" value="ZINC FINGER PROTEIN 281-LIKE ISOFORM X1"/>
    <property type="match status" value="1"/>
</dbReference>
<dbReference type="GO" id="GO:0008270">
    <property type="term" value="F:zinc ion binding"/>
    <property type="evidence" value="ECO:0007669"/>
    <property type="project" value="UniProtKB-KW"/>
</dbReference>
<feature type="region of interest" description="Disordered" evidence="7">
    <location>
        <begin position="214"/>
        <end position="241"/>
    </location>
</feature>
<evidence type="ECO:0000256" key="6">
    <source>
        <dbReference type="ARBA" id="ARBA00023242"/>
    </source>
</evidence>
<feature type="compositionally biased region" description="Polar residues" evidence="7">
    <location>
        <begin position="614"/>
        <end position="633"/>
    </location>
</feature>
<reference evidence="8" key="1">
    <citation type="submission" date="2020-11" db="EMBL/GenBank/DDBJ databases">
        <authorList>
            <person name="Tran Van P."/>
        </authorList>
    </citation>
    <scope>NUCLEOTIDE SEQUENCE</scope>
</reference>
<dbReference type="SMART" id="SM00355">
    <property type="entry name" value="ZnF_C2H2"/>
    <property type="match status" value="2"/>
</dbReference>
<dbReference type="PROSITE" id="PS50157">
    <property type="entry name" value="ZINC_FINGER_C2H2_2"/>
    <property type="match status" value="2"/>
</dbReference>
<protein>
    <submittedName>
        <fullName evidence="8">Uncharacterized protein</fullName>
    </submittedName>
</protein>
<dbReference type="EMBL" id="OB660203">
    <property type="protein sequence ID" value="CAD7223457.1"/>
    <property type="molecule type" value="Genomic_DNA"/>
</dbReference>
<keyword evidence="3" id="KW-0677">Repeat</keyword>
<dbReference type="Gene3D" id="3.30.160.60">
    <property type="entry name" value="Classic Zinc Finger"/>
    <property type="match status" value="1"/>
</dbReference>
<dbReference type="PROSITE" id="PS00028">
    <property type="entry name" value="ZINC_FINGER_C2H2_1"/>
    <property type="match status" value="1"/>
</dbReference>